<reference evidence="7" key="1">
    <citation type="submission" date="2018-06" db="EMBL/GenBank/DDBJ databases">
        <authorList>
            <person name="Zhirakovskaya E."/>
        </authorList>
    </citation>
    <scope>NUCLEOTIDE SEQUENCE</scope>
</reference>
<dbReference type="GO" id="GO:0046933">
    <property type="term" value="F:proton-transporting ATP synthase activity, rotational mechanism"/>
    <property type="evidence" value="ECO:0007669"/>
    <property type="project" value="InterPro"/>
</dbReference>
<dbReference type="NCBIfam" id="NF004402">
    <property type="entry name" value="PRK05758.2-2"/>
    <property type="match status" value="1"/>
</dbReference>
<accession>A0A3B1A406</accession>
<keyword evidence="3" id="KW-0375">Hydrogen ion transport</keyword>
<evidence type="ECO:0000313" key="7">
    <source>
        <dbReference type="EMBL" id="VAW96300.1"/>
    </source>
</evidence>
<sequence length="179" mass="19589">MAEKSTIARPYAQAAFDIAKTKNDLKPWSEMLQFLSAVTSDVTMVGMIQNPQFQTQDLIDAVLKIGGDRLNTDVQNFVRVVAGNKRLIVLPEIAQAFETHRANEEGTIDAQVISAFKLNAAQKKELVTALKKRLDREINLTTKIDKSLIGGSIVRAGDMVIDGSITGQLDKLGHKLGVL</sequence>
<evidence type="ECO:0000256" key="5">
    <source>
        <dbReference type="ARBA" id="ARBA00023136"/>
    </source>
</evidence>
<keyword evidence="6" id="KW-0066">ATP synthesis</keyword>
<keyword evidence="5" id="KW-0472">Membrane</keyword>
<evidence type="ECO:0000256" key="3">
    <source>
        <dbReference type="ARBA" id="ARBA00022781"/>
    </source>
</evidence>
<keyword evidence="7" id="KW-0378">Hydrolase</keyword>
<dbReference type="Gene3D" id="1.10.520.20">
    <property type="entry name" value="N-terminal domain of the delta subunit of the F1F0-ATP synthase"/>
    <property type="match status" value="1"/>
</dbReference>
<name>A0A3B1A406_9ZZZZ</name>
<evidence type="ECO:0000256" key="2">
    <source>
        <dbReference type="ARBA" id="ARBA00022448"/>
    </source>
</evidence>
<dbReference type="GO" id="GO:0016787">
    <property type="term" value="F:hydrolase activity"/>
    <property type="evidence" value="ECO:0007669"/>
    <property type="project" value="UniProtKB-KW"/>
</dbReference>
<dbReference type="EC" id="3.6.3.14" evidence="7"/>
<dbReference type="Pfam" id="PF00213">
    <property type="entry name" value="OSCP"/>
    <property type="match status" value="1"/>
</dbReference>
<dbReference type="SUPFAM" id="SSF47928">
    <property type="entry name" value="N-terminal domain of the delta subunit of the F1F0-ATP synthase"/>
    <property type="match status" value="1"/>
</dbReference>
<keyword evidence="4" id="KW-0406">Ion transport</keyword>
<dbReference type="NCBIfam" id="TIGR01145">
    <property type="entry name" value="ATP_synt_delta"/>
    <property type="match status" value="1"/>
</dbReference>
<organism evidence="7">
    <name type="scientific">hydrothermal vent metagenome</name>
    <dbReference type="NCBI Taxonomy" id="652676"/>
    <lineage>
        <taxon>unclassified sequences</taxon>
        <taxon>metagenomes</taxon>
        <taxon>ecological metagenomes</taxon>
    </lineage>
</organism>
<dbReference type="InterPro" id="IPR000711">
    <property type="entry name" value="ATPase_OSCP/dsu"/>
</dbReference>
<proteinExistence type="inferred from homology"/>
<comment type="subcellular location">
    <subcellularLocation>
        <location evidence="1">Membrane</location>
    </subcellularLocation>
</comment>
<dbReference type="PANTHER" id="PTHR11910">
    <property type="entry name" value="ATP SYNTHASE DELTA CHAIN"/>
    <property type="match status" value="1"/>
</dbReference>
<gene>
    <name evidence="7" type="ORF">MNBD_GAMMA22-1283</name>
</gene>
<evidence type="ECO:0000256" key="1">
    <source>
        <dbReference type="ARBA" id="ARBA00004370"/>
    </source>
</evidence>
<dbReference type="AlphaFoldDB" id="A0A3B1A406"/>
<dbReference type="GO" id="GO:0016020">
    <property type="term" value="C:membrane"/>
    <property type="evidence" value="ECO:0007669"/>
    <property type="project" value="UniProtKB-SubCell"/>
</dbReference>
<dbReference type="PRINTS" id="PR00125">
    <property type="entry name" value="ATPASEDELTA"/>
</dbReference>
<evidence type="ECO:0000256" key="4">
    <source>
        <dbReference type="ARBA" id="ARBA00023065"/>
    </source>
</evidence>
<keyword evidence="2" id="KW-0813">Transport</keyword>
<dbReference type="EMBL" id="UOFS01000026">
    <property type="protein sequence ID" value="VAW96300.1"/>
    <property type="molecule type" value="Genomic_DNA"/>
</dbReference>
<dbReference type="InterPro" id="IPR026015">
    <property type="entry name" value="ATP_synth_OSCP/delta_N_sf"/>
</dbReference>
<evidence type="ECO:0000256" key="6">
    <source>
        <dbReference type="ARBA" id="ARBA00023310"/>
    </source>
</evidence>
<protein>
    <submittedName>
        <fullName evidence="7">ATP synthase delta chain</fullName>
        <ecNumber evidence="7">3.6.3.14</ecNumber>
    </submittedName>
</protein>
<dbReference type="HAMAP" id="MF_01416">
    <property type="entry name" value="ATP_synth_delta_bact"/>
    <property type="match status" value="1"/>
</dbReference>